<proteinExistence type="predicted"/>
<dbReference type="Proteomes" id="UP000822688">
    <property type="component" value="Chromosome 2"/>
</dbReference>
<protein>
    <submittedName>
        <fullName evidence="1">Uncharacterized protein</fullName>
    </submittedName>
</protein>
<dbReference type="EMBL" id="CM026422">
    <property type="protein sequence ID" value="KAG0588912.1"/>
    <property type="molecule type" value="Genomic_DNA"/>
</dbReference>
<keyword evidence="2" id="KW-1185">Reference proteome</keyword>
<evidence type="ECO:0000313" key="1">
    <source>
        <dbReference type="EMBL" id="KAG0588912.1"/>
    </source>
</evidence>
<organism evidence="1 2">
    <name type="scientific">Ceratodon purpureus</name>
    <name type="common">Fire moss</name>
    <name type="synonym">Dicranum purpureum</name>
    <dbReference type="NCBI Taxonomy" id="3225"/>
    <lineage>
        <taxon>Eukaryota</taxon>
        <taxon>Viridiplantae</taxon>
        <taxon>Streptophyta</taxon>
        <taxon>Embryophyta</taxon>
        <taxon>Bryophyta</taxon>
        <taxon>Bryophytina</taxon>
        <taxon>Bryopsida</taxon>
        <taxon>Dicranidae</taxon>
        <taxon>Pseudoditrichales</taxon>
        <taxon>Ditrichaceae</taxon>
        <taxon>Ceratodon</taxon>
    </lineage>
</organism>
<gene>
    <name evidence="1" type="ORF">KC19_2G277700</name>
</gene>
<evidence type="ECO:0000313" key="2">
    <source>
        <dbReference type="Proteomes" id="UP000822688"/>
    </source>
</evidence>
<reference evidence="1" key="1">
    <citation type="submission" date="2020-06" db="EMBL/GenBank/DDBJ databases">
        <title>WGS assembly of Ceratodon purpureus strain R40.</title>
        <authorList>
            <person name="Carey S.B."/>
            <person name="Jenkins J."/>
            <person name="Shu S."/>
            <person name="Lovell J.T."/>
            <person name="Sreedasyam A."/>
            <person name="Maumus F."/>
            <person name="Tiley G.P."/>
            <person name="Fernandez-Pozo N."/>
            <person name="Barry K."/>
            <person name="Chen C."/>
            <person name="Wang M."/>
            <person name="Lipzen A."/>
            <person name="Daum C."/>
            <person name="Saski C.A."/>
            <person name="Payton A.C."/>
            <person name="Mcbreen J.C."/>
            <person name="Conrad R.E."/>
            <person name="Kollar L.M."/>
            <person name="Olsson S."/>
            <person name="Huttunen S."/>
            <person name="Landis J.B."/>
            <person name="Wickett N.J."/>
            <person name="Johnson M.G."/>
            <person name="Rensing S.A."/>
            <person name="Grimwood J."/>
            <person name="Schmutz J."/>
            <person name="Mcdaniel S.F."/>
        </authorList>
    </citation>
    <scope>NUCLEOTIDE SEQUENCE</scope>
    <source>
        <strain evidence="1">R40</strain>
    </source>
</reference>
<dbReference type="AlphaFoldDB" id="A0A8T0J134"/>
<accession>A0A8T0J134</accession>
<sequence>MDRVIESAQSLLWKFSAINCTEEYTSNLTSSNQAIDRRRNQTRESDLIFPQSHCRGLHRLTLEQRLM</sequence>
<comment type="caution">
    <text evidence="1">The sequence shown here is derived from an EMBL/GenBank/DDBJ whole genome shotgun (WGS) entry which is preliminary data.</text>
</comment>
<name>A0A8T0J134_CERPU</name>